<feature type="binding site" evidence="15">
    <location>
        <position position="472"/>
    </location>
    <ligand>
        <name>Mg(2+)</name>
        <dbReference type="ChEBI" id="CHEBI:18420"/>
        <note>shared with alpha subunit</note>
    </ligand>
</feature>
<evidence type="ECO:0000256" key="3">
    <source>
        <dbReference type="ARBA" id="ARBA00011209"/>
    </source>
</evidence>
<dbReference type="InterPro" id="IPR033714">
    <property type="entry name" value="tRNA_bind_bactPheRS"/>
</dbReference>
<keyword evidence="6 15" id="KW-0436">Ligase</keyword>
<dbReference type="SMART" id="SM00896">
    <property type="entry name" value="FDX-ACB"/>
    <property type="match status" value="1"/>
</dbReference>
<keyword evidence="12 15" id="KW-0648">Protein biosynthesis</keyword>
<keyword evidence="8 15" id="KW-0547">Nucleotide-binding</keyword>
<dbReference type="AlphaFoldDB" id="A0A955LGQ4"/>
<feature type="domain" description="TRNA-binding" evidence="17">
    <location>
        <begin position="39"/>
        <end position="150"/>
    </location>
</feature>
<evidence type="ECO:0000256" key="5">
    <source>
        <dbReference type="ARBA" id="ARBA00022555"/>
    </source>
</evidence>
<comment type="caution">
    <text evidence="20">The sequence shown here is derived from an EMBL/GenBank/DDBJ whole genome shotgun (WGS) entry which is preliminary data.</text>
</comment>
<dbReference type="PROSITE" id="PS51483">
    <property type="entry name" value="B5"/>
    <property type="match status" value="1"/>
</dbReference>
<dbReference type="PANTHER" id="PTHR10947:SF0">
    <property type="entry name" value="PHENYLALANINE--TRNA LIGASE BETA SUBUNIT"/>
    <property type="match status" value="1"/>
</dbReference>
<keyword evidence="13 15" id="KW-0030">Aminoacyl-tRNA synthetase</keyword>
<dbReference type="Gene3D" id="3.30.70.380">
    <property type="entry name" value="Ferrodoxin-fold anticodon-binding domain"/>
    <property type="match status" value="1"/>
</dbReference>
<evidence type="ECO:0000256" key="6">
    <source>
        <dbReference type="ARBA" id="ARBA00022598"/>
    </source>
</evidence>
<dbReference type="SUPFAM" id="SSF50249">
    <property type="entry name" value="Nucleic acid-binding proteins"/>
    <property type="match status" value="1"/>
</dbReference>
<evidence type="ECO:0000256" key="13">
    <source>
        <dbReference type="ARBA" id="ARBA00023146"/>
    </source>
</evidence>
<name>A0A955LGQ4_UNCKA</name>
<gene>
    <name evidence="15" type="primary">pheT</name>
    <name evidence="20" type="ORF">KC571_01535</name>
</gene>
<dbReference type="Pfam" id="PF17759">
    <property type="entry name" value="tRNA_synthFbeta"/>
    <property type="match status" value="1"/>
</dbReference>
<dbReference type="SUPFAM" id="SSF54991">
    <property type="entry name" value="Anticodon-binding domain of PheRS"/>
    <property type="match status" value="1"/>
</dbReference>
<keyword evidence="11 16" id="KW-0694">RNA-binding</keyword>
<evidence type="ECO:0000256" key="4">
    <source>
        <dbReference type="ARBA" id="ARBA00022490"/>
    </source>
</evidence>
<dbReference type="Pfam" id="PF03484">
    <property type="entry name" value="B5"/>
    <property type="match status" value="1"/>
</dbReference>
<evidence type="ECO:0000256" key="10">
    <source>
        <dbReference type="ARBA" id="ARBA00022842"/>
    </source>
</evidence>
<dbReference type="SUPFAM" id="SSF55681">
    <property type="entry name" value="Class II aaRS and biotin synthetases"/>
    <property type="match status" value="1"/>
</dbReference>
<dbReference type="SMART" id="SM00874">
    <property type="entry name" value="B5"/>
    <property type="match status" value="1"/>
</dbReference>
<comment type="catalytic activity">
    <reaction evidence="14 15">
        <text>tRNA(Phe) + L-phenylalanine + ATP = L-phenylalanyl-tRNA(Phe) + AMP + diphosphate + H(+)</text>
        <dbReference type="Rhea" id="RHEA:19413"/>
        <dbReference type="Rhea" id="RHEA-COMP:9668"/>
        <dbReference type="Rhea" id="RHEA-COMP:9699"/>
        <dbReference type="ChEBI" id="CHEBI:15378"/>
        <dbReference type="ChEBI" id="CHEBI:30616"/>
        <dbReference type="ChEBI" id="CHEBI:33019"/>
        <dbReference type="ChEBI" id="CHEBI:58095"/>
        <dbReference type="ChEBI" id="CHEBI:78442"/>
        <dbReference type="ChEBI" id="CHEBI:78531"/>
        <dbReference type="ChEBI" id="CHEBI:456215"/>
        <dbReference type="EC" id="6.1.1.20"/>
    </reaction>
</comment>
<evidence type="ECO:0000256" key="14">
    <source>
        <dbReference type="ARBA" id="ARBA00049255"/>
    </source>
</evidence>
<dbReference type="SUPFAM" id="SSF46955">
    <property type="entry name" value="Putative DNA-binding domain"/>
    <property type="match status" value="1"/>
</dbReference>
<dbReference type="Gene3D" id="3.30.56.10">
    <property type="match status" value="2"/>
</dbReference>
<feature type="binding site" evidence="15">
    <location>
        <position position="463"/>
    </location>
    <ligand>
        <name>Mg(2+)</name>
        <dbReference type="ChEBI" id="CHEBI:18420"/>
        <note>shared with alpha subunit</note>
    </ligand>
</feature>
<evidence type="ECO:0000256" key="9">
    <source>
        <dbReference type="ARBA" id="ARBA00022840"/>
    </source>
</evidence>
<dbReference type="InterPro" id="IPR045864">
    <property type="entry name" value="aa-tRNA-synth_II/BPL/LPL"/>
</dbReference>
<comment type="subcellular location">
    <subcellularLocation>
        <location evidence="1 15">Cytoplasm</location>
    </subcellularLocation>
</comment>
<feature type="binding site" evidence="15">
    <location>
        <position position="473"/>
    </location>
    <ligand>
        <name>Mg(2+)</name>
        <dbReference type="ChEBI" id="CHEBI:18420"/>
        <note>shared with alpha subunit</note>
    </ligand>
</feature>
<sequence length="800" mass="89014">MKISQNWLKEFTEITHSPEEIISHLNASLAEIEDYYDYENLYTGIIVGKITGLKPHPNADKLQVATVTTGEHTHTIVCGASNISVDDYVPVALPGTYLSEIDLKIESRDLRGVTSEGMLCSPKELGISDDHSGILILNDEPHVRVGEYFSTLVKAHDIVYEIENKALTHRPDTFSHLGIAREFSAIFGTKFSPSKADTKTKITISETHPHLSVRIENETLCRRYTAAVIENVTVKPSPLWLQQGLKSVGVRPINNVVDITNFVMLELGQPLHAFDKAKLTGEEIIIRTATEKEHLTTIDGKNRELDPSMLVIADEKEAIAIAGVMGGIDTEISKDTTTIVLESANFEHYNNRKTSRTLGLQTDASIRFSKNQDPNNTLPAITRALELLAELTEGTVSDTIIDQYPTPREIQTIEITADYIMNRIGDPSLTSEKEIISTLKKLAIDVTKNKDHLVLRVPSFRPDLTIKADIVEEIARLKGYDNITLTLPKRDLTPVSPNDAVLWKRAIADYCARLGYSEVYNYSFVGKDLYTLCNVESLLTIPLANPISPDRAFMRPQLLPQLIENINTNRKNFDHAAIFELEKRFHSVTDDLPQEITSLALARYEKHQPHAFLEIKGAVEALVNQLHIADVTFTQPTDDHPLINLFSQKRVAEVLISGESAGILGELAPAIEIELGFEGAVGIAELNADLLFHFTDSKRAYSPVSIHPELVMDISCLVDRNLSLDMLKNSIERSTSELLTSARILESLTDAAKFGEDRKSVTIRLVFQSPVRSLSKADTANDLQNVKTILQENFGAEIRS</sequence>
<dbReference type="InterPro" id="IPR009061">
    <property type="entry name" value="DNA-bd_dom_put_sf"/>
</dbReference>
<dbReference type="GO" id="GO:0009328">
    <property type="term" value="C:phenylalanine-tRNA ligase complex"/>
    <property type="evidence" value="ECO:0007669"/>
    <property type="project" value="TreeGrafter"/>
</dbReference>
<dbReference type="InterPro" id="IPR005146">
    <property type="entry name" value="B3/B4_tRNA-bd"/>
</dbReference>
<feature type="domain" description="FDX-ACB" evidence="18">
    <location>
        <begin position="705"/>
        <end position="799"/>
    </location>
</feature>
<dbReference type="Pfam" id="PF01588">
    <property type="entry name" value="tRNA_bind"/>
    <property type="match status" value="1"/>
</dbReference>
<dbReference type="GO" id="GO:0000049">
    <property type="term" value="F:tRNA binding"/>
    <property type="evidence" value="ECO:0007669"/>
    <property type="project" value="UniProtKB-UniRule"/>
</dbReference>
<keyword evidence="10 15" id="KW-0460">Magnesium</keyword>
<dbReference type="GO" id="GO:0005524">
    <property type="term" value="F:ATP binding"/>
    <property type="evidence" value="ECO:0007669"/>
    <property type="project" value="UniProtKB-UniRule"/>
</dbReference>
<comment type="subunit">
    <text evidence="3 15">Tetramer of two alpha and two beta subunits.</text>
</comment>
<dbReference type="PANTHER" id="PTHR10947">
    <property type="entry name" value="PHENYLALANYL-TRNA SYNTHETASE BETA CHAIN AND LEUCINE-RICH REPEAT-CONTAINING PROTEIN 47"/>
    <property type="match status" value="1"/>
</dbReference>
<dbReference type="Gene3D" id="2.40.50.140">
    <property type="entry name" value="Nucleic acid-binding proteins"/>
    <property type="match status" value="1"/>
</dbReference>
<comment type="cofactor">
    <cofactor evidence="15">
        <name>Mg(2+)</name>
        <dbReference type="ChEBI" id="CHEBI:18420"/>
    </cofactor>
    <text evidence="15">Binds 2 magnesium ions per tetramer.</text>
</comment>
<reference evidence="20" key="1">
    <citation type="submission" date="2020-04" db="EMBL/GenBank/DDBJ databases">
        <authorList>
            <person name="Zhang T."/>
        </authorList>
    </citation>
    <scope>NUCLEOTIDE SEQUENCE</scope>
    <source>
        <strain evidence="20">HKST-UBA01</strain>
    </source>
</reference>
<reference evidence="20" key="2">
    <citation type="journal article" date="2021" name="Microbiome">
        <title>Successional dynamics and alternative stable states in a saline activated sludge microbial community over 9 years.</title>
        <authorList>
            <person name="Wang Y."/>
            <person name="Ye J."/>
            <person name="Ju F."/>
            <person name="Liu L."/>
            <person name="Boyd J.A."/>
            <person name="Deng Y."/>
            <person name="Parks D.H."/>
            <person name="Jiang X."/>
            <person name="Yin X."/>
            <person name="Woodcroft B.J."/>
            <person name="Tyson G.W."/>
            <person name="Hugenholtz P."/>
            <person name="Polz M.F."/>
            <person name="Zhang T."/>
        </authorList>
    </citation>
    <scope>NUCLEOTIDE SEQUENCE</scope>
    <source>
        <strain evidence="20">HKST-UBA01</strain>
    </source>
</reference>
<dbReference type="Gene3D" id="3.50.40.10">
    <property type="entry name" value="Phenylalanyl-trna Synthetase, Chain B, domain 3"/>
    <property type="match status" value="1"/>
</dbReference>
<evidence type="ECO:0000259" key="19">
    <source>
        <dbReference type="PROSITE" id="PS51483"/>
    </source>
</evidence>
<dbReference type="InterPro" id="IPR002547">
    <property type="entry name" value="tRNA-bd_dom"/>
</dbReference>
<feature type="domain" description="B5" evidence="19">
    <location>
        <begin position="408"/>
        <end position="485"/>
    </location>
</feature>
<dbReference type="EC" id="6.1.1.20" evidence="15"/>
<dbReference type="GO" id="GO:0004826">
    <property type="term" value="F:phenylalanine-tRNA ligase activity"/>
    <property type="evidence" value="ECO:0007669"/>
    <property type="project" value="UniProtKB-UniRule"/>
</dbReference>
<proteinExistence type="inferred from homology"/>
<evidence type="ECO:0000256" key="16">
    <source>
        <dbReference type="PROSITE-ProRule" id="PRU00209"/>
    </source>
</evidence>
<dbReference type="Pfam" id="PF03147">
    <property type="entry name" value="FDX-ACB"/>
    <property type="match status" value="1"/>
</dbReference>
<keyword evidence="7 15" id="KW-0479">Metal-binding</keyword>
<evidence type="ECO:0000259" key="18">
    <source>
        <dbReference type="PROSITE" id="PS51447"/>
    </source>
</evidence>
<evidence type="ECO:0000313" key="20">
    <source>
        <dbReference type="EMBL" id="MCA9390059.1"/>
    </source>
</evidence>
<evidence type="ECO:0000256" key="11">
    <source>
        <dbReference type="ARBA" id="ARBA00022884"/>
    </source>
</evidence>
<dbReference type="InterPro" id="IPR004532">
    <property type="entry name" value="Phe-tRNA-ligase_IIc_bsu_bact"/>
</dbReference>
<evidence type="ECO:0000256" key="15">
    <source>
        <dbReference type="HAMAP-Rule" id="MF_00283"/>
    </source>
</evidence>
<evidence type="ECO:0000256" key="1">
    <source>
        <dbReference type="ARBA" id="ARBA00004496"/>
    </source>
</evidence>
<dbReference type="EMBL" id="JAGQKX010000026">
    <property type="protein sequence ID" value="MCA9390059.1"/>
    <property type="molecule type" value="Genomic_DNA"/>
</dbReference>
<evidence type="ECO:0000256" key="7">
    <source>
        <dbReference type="ARBA" id="ARBA00022723"/>
    </source>
</evidence>
<dbReference type="Pfam" id="PF03483">
    <property type="entry name" value="B3_4"/>
    <property type="match status" value="1"/>
</dbReference>
<dbReference type="InterPro" id="IPR005147">
    <property type="entry name" value="tRNA_synthase_B5-dom"/>
</dbReference>
<keyword evidence="9 15" id="KW-0067">ATP-binding</keyword>
<organism evidence="20 21">
    <name type="scientific">candidate division WWE3 bacterium</name>
    <dbReference type="NCBI Taxonomy" id="2053526"/>
    <lineage>
        <taxon>Bacteria</taxon>
        <taxon>Katanobacteria</taxon>
    </lineage>
</organism>
<dbReference type="InterPro" id="IPR036690">
    <property type="entry name" value="Fdx_antiC-bd_sf"/>
</dbReference>
<dbReference type="GO" id="GO:0006432">
    <property type="term" value="P:phenylalanyl-tRNA aminoacylation"/>
    <property type="evidence" value="ECO:0007669"/>
    <property type="project" value="UniProtKB-UniRule"/>
</dbReference>
<evidence type="ECO:0000259" key="17">
    <source>
        <dbReference type="PROSITE" id="PS50886"/>
    </source>
</evidence>
<dbReference type="SMART" id="SM00873">
    <property type="entry name" value="B3_4"/>
    <property type="match status" value="1"/>
</dbReference>
<dbReference type="SUPFAM" id="SSF56037">
    <property type="entry name" value="PheT/TilS domain"/>
    <property type="match status" value="1"/>
</dbReference>
<dbReference type="InterPro" id="IPR020825">
    <property type="entry name" value="Phe-tRNA_synthase-like_B3/B4"/>
</dbReference>
<dbReference type="PROSITE" id="PS50886">
    <property type="entry name" value="TRBD"/>
    <property type="match status" value="1"/>
</dbReference>
<dbReference type="GO" id="GO:0000287">
    <property type="term" value="F:magnesium ion binding"/>
    <property type="evidence" value="ECO:0007669"/>
    <property type="project" value="UniProtKB-UniRule"/>
</dbReference>
<dbReference type="InterPro" id="IPR012340">
    <property type="entry name" value="NA-bd_OB-fold"/>
</dbReference>
<accession>A0A955LGQ4</accession>
<dbReference type="NCBIfam" id="NF045760">
    <property type="entry name" value="YtpR"/>
    <property type="match status" value="1"/>
</dbReference>
<dbReference type="NCBIfam" id="TIGR00472">
    <property type="entry name" value="pheT_bact"/>
    <property type="match status" value="1"/>
</dbReference>
<dbReference type="Proteomes" id="UP000701698">
    <property type="component" value="Unassembled WGS sequence"/>
</dbReference>
<dbReference type="HAMAP" id="MF_00283">
    <property type="entry name" value="Phe_tRNA_synth_beta1"/>
    <property type="match status" value="1"/>
</dbReference>
<protein>
    <recommendedName>
        <fullName evidence="15">Phenylalanine--tRNA ligase beta subunit</fullName>
        <ecNumber evidence="15">6.1.1.20</ecNumber>
    </recommendedName>
    <alternativeName>
        <fullName evidence="15">Phenylalanyl-tRNA synthetase beta subunit</fullName>
        <shortName evidence="15">PheRS</shortName>
    </alternativeName>
</protein>
<keyword evidence="5 16" id="KW-0820">tRNA-binding</keyword>
<dbReference type="PROSITE" id="PS51447">
    <property type="entry name" value="FDX_ACB"/>
    <property type="match status" value="1"/>
</dbReference>
<evidence type="ECO:0000313" key="21">
    <source>
        <dbReference type="Proteomes" id="UP000701698"/>
    </source>
</evidence>
<dbReference type="Gene3D" id="3.30.930.10">
    <property type="entry name" value="Bira Bifunctional Protein, Domain 2"/>
    <property type="match status" value="1"/>
</dbReference>
<comment type="similarity">
    <text evidence="2 15">Belongs to the phenylalanyl-tRNA synthetase beta subunit family. Type 1 subfamily.</text>
</comment>
<evidence type="ECO:0000256" key="12">
    <source>
        <dbReference type="ARBA" id="ARBA00022917"/>
    </source>
</evidence>
<dbReference type="InterPro" id="IPR005121">
    <property type="entry name" value="Fdx_antiC-bd"/>
</dbReference>
<keyword evidence="4 15" id="KW-0963">Cytoplasm</keyword>
<evidence type="ECO:0000256" key="2">
    <source>
        <dbReference type="ARBA" id="ARBA00008653"/>
    </source>
</evidence>
<dbReference type="FunFam" id="3.50.40.10:FF:000001">
    <property type="entry name" value="Phenylalanine--tRNA ligase beta subunit"/>
    <property type="match status" value="1"/>
</dbReference>
<dbReference type="InterPro" id="IPR045060">
    <property type="entry name" value="Phe-tRNA-ligase_IIc_bsu"/>
</dbReference>
<dbReference type="InterPro" id="IPR041616">
    <property type="entry name" value="PheRS_beta_core"/>
</dbReference>
<evidence type="ECO:0000256" key="8">
    <source>
        <dbReference type="ARBA" id="ARBA00022741"/>
    </source>
</evidence>
<feature type="binding site" evidence="15">
    <location>
        <position position="469"/>
    </location>
    <ligand>
        <name>Mg(2+)</name>
        <dbReference type="ChEBI" id="CHEBI:18420"/>
        <note>shared with alpha subunit</note>
    </ligand>
</feature>
<dbReference type="CDD" id="cd02796">
    <property type="entry name" value="tRNA_bind_bactPheRS"/>
    <property type="match status" value="1"/>
</dbReference>